<keyword evidence="1" id="KW-0436">Ligase</keyword>
<proteinExistence type="predicted"/>
<dbReference type="PANTHER" id="PTHR43585">
    <property type="entry name" value="FUMIPYRROLE BIOSYNTHESIS PROTEIN C"/>
    <property type="match status" value="1"/>
</dbReference>
<evidence type="ECO:0000256" key="2">
    <source>
        <dbReference type="ARBA" id="ARBA00022741"/>
    </source>
</evidence>
<accession>A0A4Z1DQ71</accession>
<sequence length="431" mass="45270">MALDTRALLLLVRVGCLREQALRSWTARPDLDLALAESATAAYLRLADRQVPLSPERPADEIYEACRAQLAAAPGRKGVIGFLDSTLPVVARLAEEFGLPGCPPETLRHLTDKTWARARLAECAVPGPAFRVLDASLTGTGERTRALAGLRHPLILKPADSSAGRGVIRVAGPGETDDAWEHAAAFSKNGSLLAEEELLGDEISVETLTVDGRTVVLARTEKLATRDESFVELGQAVPARLSGPLAERIDEVAAAALKAVGFDHGIAHTEMILTADGPRIVEVNPRPAGDCILDLVHLTTGTDVYGLAADLALGEPVDLDALAAARPAGGAAIRFLTAPAGVVRRVDGVPEAAALLDPAHERLVLLTRPGDVVEPVTTNLHRLGYVLAVGPDTETAVARAERAAALVGIVTSPPAPGEPPARRLPSSECWT</sequence>
<evidence type="ECO:0000256" key="3">
    <source>
        <dbReference type="ARBA" id="ARBA00022840"/>
    </source>
</evidence>
<dbReference type="GO" id="GO:0046872">
    <property type="term" value="F:metal ion binding"/>
    <property type="evidence" value="ECO:0007669"/>
    <property type="project" value="InterPro"/>
</dbReference>
<gene>
    <name evidence="7" type="ORF">E5082_04220</name>
</gene>
<evidence type="ECO:0000313" key="8">
    <source>
        <dbReference type="Proteomes" id="UP000298513"/>
    </source>
</evidence>
<dbReference type="GO" id="GO:0005524">
    <property type="term" value="F:ATP binding"/>
    <property type="evidence" value="ECO:0007669"/>
    <property type="project" value="UniProtKB-UniRule"/>
</dbReference>
<dbReference type="RefSeq" id="WP_135789901.1">
    <property type="nucleotide sequence ID" value="NZ_BNBQ01000009.1"/>
</dbReference>
<keyword evidence="3 4" id="KW-0067">ATP-binding</keyword>
<dbReference type="GO" id="GO:0016874">
    <property type="term" value="F:ligase activity"/>
    <property type="evidence" value="ECO:0007669"/>
    <property type="project" value="UniProtKB-KW"/>
</dbReference>
<dbReference type="InterPro" id="IPR040570">
    <property type="entry name" value="LAL_C2"/>
</dbReference>
<dbReference type="AlphaFoldDB" id="A0A4Z1DQ71"/>
<dbReference type="Pfam" id="PF18603">
    <property type="entry name" value="LAL_C2"/>
    <property type="match status" value="1"/>
</dbReference>
<evidence type="ECO:0000259" key="6">
    <source>
        <dbReference type="PROSITE" id="PS50975"/>
    </source>
</evidence>
<name>A0A4Z1DQ71_STRGP</name>
<evidence type="ECO:0000256" key="5">
    <source>
        <dbReference type="SAM" id="MobiDB-lite"/>
    </source>
</evidence>
<dbReference type="SUPFAM" id="SSF56059">
    <property type="entry name" value="Glutathione synthetase ATP-binding domain-like"/>
    <property type="match status" value="1"/>
</dbReference>
<evidence type="ECO:0000256" key="1">
    <source>
        <dbReference type="ARBA" id="ARBA00022598"/>
    </source>
</evidence>
<keyword evidence="8" id="KW-1185">Reference proteome</keyword>
<comment type="caution">
    <text evidence="7">The sequence shown here is derived from an EMBL/GenBank/DDBJ whole genome shotgun (WGS) entry which is preliminary data.</text>
</comment>
<dbReference type="Pfam" id="PF13535">
    <property type="entry name" value="ATP-grasp_4"/>
    <property type="match status" value="1"/>
</dbReference>
<feature type="region of interest" description="Disordered" evidence="5">
    <location>
        <begin position="411"/>
        <end position="431"/>
    </location>
</feature>
<evidence type="ECO:0000313" key="7">
    <source>
        <dbReference type="EMBL" id="TGN87606.1"/>
    </source>
</evidence>
<dbReference type="InterPro" id="IPR052032">
    <property type="entry name" value="ATP-dep_AA_Ligase"/>
</dbReference>
<feature type="domain" description="ATP-grasp" evidence="6">
    <location>
        <begin position="117"/>
        <end position="313"/>
    </location>
</feature>
<dbReference type="PANTHER" id="PTHR43585:SF2">
    <property type="entry name" value="ATP-GRASP ENZYME FSQD"/>
    <property type="match status" value="1"/>
</dbReference>
<evidence type="ECO:0000256" key="4">
    <source>
        <dbReference type="PROSITE-ProRule" id="PRU00409"/>
    </source>
</evidence>
<organism evidence="7 8">
    <name type="scientific">Streptomyces griseoluteus</name>
    <dbReference type="NCBI Taxonomy" id="29306"/>
    <lineage>
        <taxon>Bacteria</taxon>
        <taxon>Bacillati</taxon>
        <taxon>Actinomycetota</taxon>
        <taxon>Actinomycetes</taxon>
        <taxon>Kitasatosporales</taxon>
        <taxon>Streptomycetaceae</taxon>
        <taxon>Streptomyces</taxon>
    </lineage>
</organism>
<dbReference type="InterPro" id="IPR011761">
    <property type="entry name" value="ATP-grasp"/>
</dbReference>
<dbReference type="PROSITE" id="PS50975">
    <property type="entry name" value="ATP_GRASP"/>
    <property type="match status" value="1"/>
</dbReference>
<dbReference type="EMBL" id="SRRU01000001">
    <property type="protein sequence ID" value="TGN87606.1"/>
    <property type="molecule type" value="Genomic_DNA"/>
</dbReference>
<dbReference type="GeneID" id="91533106"/>
<dbReference type="Proteomes" id="UP000298513">
    <property type="component" value="Unassembled WGS sequence"/>
</dbReference>
<dbReference type="Gene3D" id="3.30.470.20">
    <property type="entry name" value="ATP-grasp fold, B domain"/>
    <property type="match status" value="1"/>
</dbReference>
<protein>
    <submittedName>
        <fullName evidence="7">ATP-grasp domain-containing protein</fullName>
    </submittedName>
</protein>
<keyword evidence="2 4" id="KW-0547">Nucleotide-binding</keyword>
<dbReference type="SMART" id="SM01209">
    <property type="entry name" value="GARS_A"/>
    <property type="match status" value="1"/>
</dbReference>
<reference evidence="7 8" key="1">
    <citation type="submission" date="2019-04" db="EMBL/GenBank/DDBJ databases">
        <title>Streptomyces sp. nov. Bv016 isolated from bark of Buahinia variegata.</title>
        <authorList>
            <person name="Kanchanasin P."/>
            <person name="Tanasupawat S."/>
            <person name="Yuki M."/>
            <person name="Kudo T."/>
        </authorList>
    </citation>
    <scope>NUCLEOTIDE SEQUENCE [LARGE SCALE GENOMIC DNA]</scope>
    <source>
        <strain evidence="7 8">JCM 4765</strain>
    </source>
</reference>